<dbReference type="OrthoDB" id="5820127at2759"/>
<proteinExistence type="predicted"/>
<evidence type="ECO:0000256" key="5">
    <source>
        <dbReference type="SAM" id="Phobius"/>
    </source>
</evidence>
<gene>
    <name evidence="7" type="ORF">L596_024656</name>
</gene>
<dbReference type="Gene3D" id="1.20.1070.10">
    <property type="entry name" value="Rhodopsin 7-helix transmembrane proteins"/>
    <property type="match status" value="1"/>
</dbReference>
<reference evidence="7 8" key="2">
    <citation type="journal article" date="2019" name="G3 (Bethesda)">
        <title>Hybrid Assembly of the Genome of the Entomopathogenic Nematode Steinernema carpocapsae Identifies the X-Chromosome.</title>
        <authorList>
            <person name="Serra L."/>
            <person name="Macchietto M."/>
            <person name="Macias-Munoz A."/>
            <person name="McGill C.J."/>
            <person name="Rodriguez I.M."/>
            <person name="Rodriguez B."/>
            <person name="Murad R."/>
            <person name="Mortazavi A."/>
        </authorList>
    </citation>
    <scope>NUCLEOTIDE SEQUENCE [LARGE SCALE GENOMIC DNA]</scope>
    <source>
        <strain evidence="7 8">ALL</strain>
    </source>
</reference>
<evidence type="ECO:0000313" key="8">
    <source>
        <dbReference type="Proteomes" id="UP000298663"/>
    </source>
</evidence>
<dbReference type="Pfam" id="PF10320">
    <property type="entry name" value="7TM_GPCR_Srsx"/>
    <property type="match status" value="1"/>
</dbReference>
<keyword evidence="2 5" id="KW-0812">Transmembrane</keyword>
<evidence type="ECO:0000256" key="3">
    <source>
        <dbReference type="ARBA" id="ARBA00022989"/>
    </source>
</evidence>
<evidence type="ECO:0000313" key="7">
    <source>
        <dbReference type="EMBL" id="TKR64060.1"/>
    </source>
</evidence>
<organism evidence="7 8">
    <name type="scientific">Steinernema carpocapsae</name>
    <name type="common">Entomopathogenic nematode</name>
    <dbReference type="NCBI Taxonomy" id="34508"/>
    <lineage>
        <taxon>Eukaryota</taxon>
        <taxon>Metazoa</taxon>
        <taxon>Ecdysozoa</taxon>
        <taxon>Nematoda</taxon>
        <taxon>Chromadorea</taxon>
        <taxon>Rhabditida</taxon>
        <taxon>Tylenchina</taxon>
        <taxon>Panagrolaimomorpha</taxon>
        <taxon>Strongyloidoidea</taxon>
        <taxon>Steinernematidae</taxon>
        <taxon>Steinernema</taxon>
    </lineage>
</organism>
<dbReference type="InterPro" id="IPR047130">
    <property type="entry name" value="7TM_GPCR_Srsx_nematod"/>
</dbReference>
<feature type="transmembrane region" description="Helical" evidence="5">
    <location>
        <begin position="14"/>
        <end position="38"/>
    </location>
</feature>
<evidence type="ECO:0000256" key="4">
    <source>
        <dbReference type="ARBA" id="ARBA00023136"/>
    </source>
</evidence>
<dbReference type="SUPFAM" id="SSF81321">
    <property type="entry name" value="Family A G protein-coupled receptor-like"/>
    <property type="match status" value="1"/>
</dbReference>
<feature type="domain" description="G-protein coupled receptors family 1 profile" evidence="6">
    <location>
        <begin position="29"/>
        <end position="117"/>
    </location>
</feature>
<dbReference type="InterPro" id="IPR019424">
    <property type="entry name" value="7TM_GPCR_Srsx"/>
</dbReference>
<dbReference type="EMBL" id="AZBU02000009">
    <property type="protein sequence ID" value="TKR64060.1"/>
    <property type="molecule type" value="Genomic_DNA"/>
</dbReference>
<evidence type="ECO:0000259" key="6">
    <source>
        <dbReference type="PROSITE" id="PS50262"/>
    </source>
</evidence>
<comment type="subcellular location">
    <subcellularLocation>
        <location evidence="1">Membrane</location>
    </subcellularLocation>
</comment>
<name>A0A4U5M5D8_STECR</name>
<feature type="transmembrane region" description="Helical" evidence="5">
    <location>
        <begin position="50"/>
        <end position="72"/>
    </location>
</feature>
<dbReference type="PANTHER" id="PTHR23360:SF5">
    <property type="entry name" value="G-PROTEIN COUPLED RECEPTORS FAMILY 1 PROFILE DOMAIN-CONTAINING PROTEIN"/>
    <property type="match status" value="1"/>
</dbReference>
<evidence type="ECO:0000256" key="1">
    <source>
        <dbReference type="ARBA" id="ARBA00004370"/>
    </source>
</evidence>
<reference evidence="7 8" key="1">
    <citation type="journal article" date="2015" name="Genome Biol.">
        <title>Comparative genomics of Steinernema reveals deeply conserved gene regulatory networks.</title>
        <authorList>
            <person name="Dillman A.R."/>
            <person name="Macchietto M."/>
            <person name="Porter C.F."/>
            <person name="Rogers A."/>
            <person name="Williams B."/>
            <person name="Antoshechkin I."/>
            <person name="Lee M.M."/>
            <person name="Goodwin Z."/>
            <person name="Lu X."/>
            <person name="Lewis E.E."/>
            <person name="Goodrich-Blair H."/>
            <person name="Stock S.P."/>
            <person name="Adams B.J."/>
            <person name="Sternberg P.W."/>
            <person name="Mortazavi A."/>
        </authorList>
    </citation>
    <scope>NUCLEOTIDE SEQUENCE [LARGE SCALE GENOMIC DNA]</scope>
    <source>
        <strain evidence="7 8">ALL</strain>
    </source>
</reference>
<dbReference type="Proteomes" id="UP000298663">
    <property type="component" value="Unassembled WGS sequence"/>
</dbReference>
<sequence length="117" mass="13700">MEISYDDLFMFTSLGLIFAFLITFVGFFFNGILVIITFRNSNMHSLCNVLIAMQAVADSVMNSCSFMYLYLYLKHKLLLDRHCYYAMFASFYAMNVTVLLMFWIGIDRLLSVKYAVW</sequence>
<keyword evidence="8" id="KW-1185">Reference proteome</keyword>
<dbReference type="PROSITE" id="PS50262">
    <property type="entry name" value="G_PROTEIN_RECEP_F1_2"/>
    <property type="match status" value="1"/>
</dbReference>
<dbReference type="AlphaFoldDB" id="A0A4U5M5D8"/>
<dbReference type="InterPro" id="IPR017452">
    <property type="entry name" value="GPCR_Rhodpsn_7TM"/>
</dbReference>
<accession>A0A4U5M5D8</accession>
<dbReference type="GO" id="GO:0016020">
    <property type="term" value="C:membrane"/>
    <property type="evidence" value="ECO:0007669"/>
    <property type="project" value="UniProtKB-SubCell"/>
</dbReference>
<keyword evidence="3 5" id="KW-1133">Transmembrane helix</keyword>
<protein>
    <recommendedName>
        <fullName evidence="6">G-protein coupled receptors family 1 profile domain-containing protein</fullName>
    </recommendedName>
</protein>
<evidence type="ECO:0000256" key="2">
    <source>
        <dbReference type="ARBA" id="ARBA00022692"/>
    </source>
</evidence>
<comment type="caution">
    <text evidence="7">The sequence shown here is derived from an EMBL/GenBank/DDBJ whole genome shotgun (WGS) entry which is preliminary data.</text>
</comment>
<feature type="transmembrane region" description="Helical" evidence="5">
    <location>
        <begin position="84"/>
        <end position="104"/>
    </location>
</feature>
<keyword evidence="4 5" id="KW-0472">Membrane</keyword>
<dbReference type="PANTHER" id="PTHR23360">
    <property type="entry name" value="G-PROTEIN COUPLED RECEPTORS FAMILY 1 PROFILE DOMAIN-CONTAINING PROTEIN-RELATED"/>
    <property type="match status" value="1"/>
</dbReference>